<feature type="transmembrane region" description="Helical" evidence="2">
    <location>
        <begin position="79"/>
        <end position="103"/>
    </location>
</feature>
<dbReference type="EMBL" id="JAEKNQ010000015">
    <property type="protein sequence ID" value="MBJ7602165.1"/>
    <property type="molecule type" value="Genomic_DNA"/>
</dbReference>
<dbReference type="Pfam" id="PF10067">
    <property type="entry name" value="DUF2306"/>
    <property type="match status" value="1"/>
</dbReference>
<feature type="transmembrane region" description="Helical" evidence="2">
    <location>
        <begin position="46"/>
        <end position="67"/>
    </location>
</feature>
<evidence type="ECO:0000313" key="4">
    <source>
        <dbReference type="EMBL" id="MBJ7602165.1"/>
    </source>
</evidence>
<dbReference type="AlphaFoldDB" id="A0A934N669"/>
<accession>A0A934N669</accession>
<feature type="transmembrane region" description="Helical" evidence="2">
    <location>
        <begin position="170"/>
        <end position="191"/>
    </location>
</feature>
<keyword evidence="3" id="KW-0732">Signal</keyword>
<sequence length="226" mass="24434">MKHRKLWLTMTVLALMTAAASARYYSLNPQVFMTQQRLTYMANLTPLLLHITGGTVALTTGPFQFLTGLRGRRPILHRWLGRVYLLGALAAGVGGLLIARIAFGGPVARIGFAVLALEMLAATAVALGSILRRRIPAHREWMTRSYALVFVAVTFRLFLIPTFLGAPFAPVYAADAWLSTIVNLLVAEVLIRRARRPRSSGARPLTGGAETAPAARRTLGSPSSAG</sequence>
<feature type="signal peptide" evidence="3">
    <location>
        <begin position="1"/>
        <end position="22"/>
    </location>
</feature>
<keyword evidence="2" id="KW-0472">Membrane</keyword>
<dbReference type="Proteomes" id="UP000620075">
    <property type="component" value="Unassembled WGS sequence"/>
</dbReference>
<evidence type="ECO:0000256" key="1">
    <source>
        <dbReference type="SAM" id="MobiDB-lite"/>
    </source>
</evidence>
<feature type="transmembrane region" description="Helical" evidence="2">
    <location>
        <begin position="109"/>
        <end position="131"/>
    </location>
</feature>
<feature type="region of interest" description="Disordered" evidence="1">
    <location>
        <begin position="199"/>
        <end position="226"/>
    </location>
</feature>
<organism evidence="4 5">
    <name type="scientific">Candidatus Dormiibacter inghamiae</name>
    <dbReference type="NCBI Taxonomy" id="3127013"/>
    <lineage>
        <taxon>Bacteria</taxon>
        <taxon>Bacillati</taxon>
        <taxon>Candidatus Dormiibacterota</taxon>
        <taxon>Candidatus Dormibacteria</taxon>
        <taxon>Candidatus Dormibacterales</taxon>
        <taxon>Candidatus Dormibacteraceae</taxon>
        <taxon>Candidatus Dormiibacter</taxon>
    </lineage>
</organism>
<reference evidence="4 5" key="1">
    <citation type="submission" date="2020-10" db="EMBL/GenBank/DDBJ databases">
        <title>Ca. Dormibacterota MAGs.</title>
        <authorList>
            <person name="Montgomery K."/>
        </authorList>
    </citation>
    <scope>NUCLEOTIDE SEQUENCE [LARGE SCALE GENOMIC DNA]</scope>
    <source>
        <strain evidence="4">SC8811_S16_3</strain>
    </source>
</reference>
<feature type="transmembrane region" description="Helical" evidence="2">
    <location>
        <begin position="143"/>
        <end position="164"/>
    </location>
</feature>
<keyword evidence="2" id="KW-0812">Transmembrane</keyword>
<feature type="chain" id="PRO_5038002914" evidence="3">
    <location>
        <begin position="23"/>
        <end position="226"/>
    </location>
</feature>
<proteinExistence type="predicted"/>
<protein>
    <submittedName>
        <fullName evidence="4">DUF2306 domain-containing protein</fullName>
    </submittedName>
</protein>
<name>A0A934N669_9BACT</name>
<comment type="caution">
    <text evidence="4">The sequence shown here is derived from an EMBL/GenBank/DDBJ whole genome shotgun (WGS) entry which is preliminary data.</text>
</comment>
<dbReference type="InterPro" id="IPR018750">
    <property type="entry name" value="DUF2306_membrane"/>
</dbReference>
<evidence type="ECO:0000256" key="2">
    <source>
        <dbReference type="SAM" id="Phobius"/>
    </source>
</evidence>
<keyword evidence="2" id="KW-1133">Transmembrane helix</keyword>
<dbReference type="RefSeq" id="WP_338176563.1">
    <property type="nucleotide sequence ID" value="NZ_JAEKNQ010000015.1"/>
</dbReference>
<evidence type="ECO:0000256" key="3">
    <source>
        <dbReference type="SAM" id="SignalP"/>
    </source>
</evidence>
<evidence type="ECO:0000313" key="5">
    <source>
        <dbReference type="Proteomes" id="UP000620075"/>
    </source>
</evidence>
<gene>
    <name evidence="4" type="ORF">JF888_03060</name>
</gene>